<dbReference type="PANTHER" id="PTHR43686:SF1">
    <property type="entry name" value="AMINOTRAN_5 DOMAIN-CONTAINING PROTEIN"/>
    <property type="match status" value="1"/>
</dbReference>
<dbReference type="InterPro" id="IPR011063">
    <property type="entry name" value="TilS/TtcA_N"/>
</dbReference>
<reference evidence="3" key="2">
    <citation type="submission" date="2021-04" db="EMBL/GenBank/DDBJ databases">
        <authorList>
            <person name="Gilroy R."/>
        </authorList>
    </citation>
    <scope>NUCLEOTIDE SEQUENCE</scope>
    <source>
        <strain evidence="3">B5_2728</strain>
    </source>
</reference>
<dbReference type="GO" id="GO:0008033">
    <property type="term" value="P:tRNA processing"/>
    <property type="evidence" value="ECO:0007669"/>
    <property type="project" value="InterPro"/>
</dbReference>
<organism evidence="3 4">
    <name type="scientific">Candidatus Allofournierella pullistercoris</name>
    <dbReference type="NCBI Taxonomy" id="2838597"/>
    <lineage>
        <taxon>Bacteria</taxon>
        <taxon>Bacillati</taxon>
        <taxon>Bacillota</taxon>
        <taxon>Clostridia</taxon>
        <taxon>Eubacteriales</taxon>
        <taxon>Oscillospiraceae</taxon>
        <taxon>Allofournierella</taxon>
    </lineage>
</organism>
<dbReference type="Gene3D" id="3.40.50.620">
    <property type="entry name" value="HUPs"/>
    <property type="match status" value="1"/>
</dbReference>
<feature type="domain" description="tRNA(Ile)-lysidine/2-thiocytidine synthase N-terminal" evidence="2">
    <location>
        <begin position="24"/>
        <end position="194"/>
    </location>
</feature>
<dbReference type="InterPro" id="IPR035107">
    <property type="entry name" value="tRNA_thiolation_TtcA_Ctu1"/>
</dbReference>
<dbReference type="PANTHER" id="PTHR43686">
    <property type="entry name" value="SULFURTRANSFERASE-RELATED"/>
    <property type="match status" value="1"/>
</dbReference>
<dbReference type="AlphaFoldDB" id="A0A948T0E6"/>
<dbReference type="Pfam" id="PF01171">
    <property type="entry name" value="ATP_bind_3"/>
    <property type="match status" value="1"/>
</dbReference>
<keyword evidence="1" id="KW-0808">Transferase</keyword>
<evidence type="ECO:0000259" key="2">
    <source>
        <dbReference type="Pfam" id="PF01171"/>
    </source>
</evidence>
<evidence type="ECO:0000313" key="4">
    <source>
        <dbReference type="Proteomes" id="UP000713596"/>
    </source>
</evidence>
<dbReference type="PIRSF" id="PIRSF004976">
    <property type="entry name" value="ATPase_YdaO"/>
    <property type="match status" value="1"/>
</dbReference>
<evidence type="ECO:0000256" key="1">
    <source>
        <dbReference type="ARBA" id="ARBA00022679"/>
    </source>
</evidence>
<reference evidence="3" key="1">
    <citation type="journal article" date="2021" name="PeerJ">
        <title>Extensive microbial diversity within the chicken gut microbiome revealed by metagenomics and culture.</title>
        <authorList>
            <person name="Gilroy R."/>
            <person name="Ravi A."/>
            <person name="Getino M."/>
            <person name="Pursley I."/>
            <person name="Horton D.L."/>
            <person name="Alikhan N.F."/>
            <person name="Baker D."/>
            <person name="Gharbi K."/>
            <person name="Hall N."/>
            <person name="Watson M."/>
            <person name="Adriaenssens E.M."/>
            <person name="Foster-Nyarko E."/>
            <person name="Jarju S."/>
            <person name="Secka A."/>
            <person name="Antonio M."/>
            <person name="Oren A."/>
            <person name="Chaudhuri R.R."/>
            <person name="La Ragione R."/>
            <person name="Hildebrand F."/>
            <person name="Pallen M.J."/>
        </authorList>
    </citation>
    <scope>NUCLEOTIDE SEQUENCE</scope>
    <source>
        <strain evidence="3">B5_2728</strain>
    </source>
</reference>
<sequence>MQRLEGLMRKAIQEYGMIQPGDRVAIGVSGGKDSIALTVGLAHLRRYMGIPFELVAISLDPQFEGKQTNFELLKELFAQLDVEYHIERTQIGEIVFDIRKEPNPCSLCAKLRRGTLHTLCKKLGCNKIALGHHLDDAIETFYMNLWGEGRIGCFSPVTHLSRKDLTMIRPLIFATEQQVRSAVAAAGFPVVKNPCPADGATRRQQMKEYVTEASKKDKAFRQKMLGAMQAADLDGWMPVSMKG</sequence>
<proteinExistence type="predicted"/>
<dbReference type="SUPFAM" id="SSF52402">
    <property type="entry name" value="Adenine nucleotide alpha hydrolases-like"/>
    <property type="match status" value="1"/>
</dbReference>
<accession>A0A948T0E6</accession>
<dbReference type="CDD" id="cd24138">
    <property type="entry name" value="TtcA-like"/>
    <property type="match status" value="1"/>
</dbReference>
<dbReference type="Proteomes" id="UP000713596">
    <property type="component" value="Unassembled WGS sequence"/>
</dbReference>
<dbReference type="GO" id="GO:0016740">
    <property type="term" value="F:transferase activity"/>
    <property type="evidence" value="ECO:0007669"/>
    <property type="project" value="UniProtKB-KW"/>
</dbReference>
<dbReference type="EMBL" id="JAHLFP010000002">
    <property type="protein sequence ID" value="MBU3805353.1"/>
    <property type="molecule type" value="Genomic_DNA"/>
</dbReference>
<evidence type="ECO:0000313" key="3">
    <source>
        <dbReference type="EMBL" id="MBU3805353.1"/>
    </source>
</evidence>
<protein>
    <submittedName>
        <fullName evidence="3">tRNA 2-thiocytidine(32) synthetase TtcA</fullName>
    </submittedName>
</protein>
<gene>
    <name evidence="3" type="ORF">H9882_00400</name>
</gene>
<comment type="caution">
    <text evidence="3">The sequence shown here is derived from an EMBL/GenBank/DDBJ whole genome shotgun (WGS) entry which is preliminary data.</text>
</comment>
<dbReference type="InterPro" id="IPR014729">
    <property type="entry name" value="Rossmann-like_a/b/a_fold"/>
</dbReference>
<name>A0A948T0E6_9FIRM</name>